<reference evidence="3" key="1">
    <citation type="journal article" date="2019" name="Int. J. Syst. Evol. Microbiol.">
        <title>The Global Catalogue of Microorganisms (GCM) 10K type strain sequencing project: providing services to taxonomists for standard genome sequencing and annotation.</title>
        <authorList>
            <consortium name="The Broad Institute Genomics Platform"/>
            <consortium name="The Broad Institute Genome Sequencing Center for Infectious Disease"/>
            <person name="Wu L."/>
            <person name="Ma J."/>
        </authorList>
    </citation>
    <scope>NUCLEOTIDE SEQUENCE [LARGE SCALE GENOMIC DNA]</scope>
    <source>
        <strain evidence="3">CCUG 55590</strain>
    </source>
</reference>
<comment type="caution">
    <text evidence="2">The sequence shown here is derived from an EMBL/GenBank/DDBJ whole genome shotgun (WGS) entry which is preliminary data.</text>
</comment>
<dbReference type="Gene3D" id="3.40.50.1820">
    <property type="entry name" value="alpha/beta hydrolase"/>
    <property type="match status" value="1"/>
</dbReference>
<keyword evidence="3" id="KW-1185">Reference proteome</keyword>
<keyword evidence="2" id="KW-0378">Hydrolase</keyword>
<dbReference type="SUPFAM" id="SSF53474">
    <property type="entry name" value="alpha/beta-Hydrolases"/>
    <property type="match status" value="1"/>
</dbReference>
<evidence type="ECO:0000313" key="2">
    <source>
        <dbReference type="EMBL" id="MFC7391012.1"/>
    </source>
</evidence>
<evidence type="ECO:0000313" key="3">
    <source>
        <dbReference type="Proteomes" id="UP001596439"/>
    </source>
</evidence>
<dbReference type="InterPro" id="IPR051044">
    <property type="entry name" value="MAG_DAG_Lipase"/>
</dbReference>
<sequence length="302" mass="34007">MVLSELTYPDGYQTEVMEIRAEQSIGKIFIFHGMLEHHERYIEFAHFLTENGYDVFICDLRGAGSSAHDQQTYGHLAPGDGFQQLVDDAQYLINRYEDDRPTYVLGHSFGSLLVRRLGQTMGHALAGVIVVAPPPHPGVAGEVGHRLIATAMKRKGATHQSRFFERLLFGRYNLKFLPARTDSDWLSSVPEEVDSYLDDSNCGGLPSLGFLHEVTRASLDVTTSARIHEHPKSLPVLFVAGMDDPVIHDGEGLNGIIEKYRKADVELSVATYDDARHEILREADREQVWSDILMWMKQNKIQ</sequence>
<gene>
    <name evidence="2" type="ORF">ACFQO8_12800</name>
</gene>
<protein>
    <submittedName>
        <fullName evidence="2">Alpha/beta fold hydrolase</fullName>
    </submittedName>
</protein>
<dbReference type="PANTHER" id="PTHR11614">
    <property type="entry name" value="PHOSPHOLIPASE-RELATED"/>
    <property type="match status" value="1"/>
</dbReference>
<name>A0ABW2PR03_9BACL</name>
<dbReference type="Pfam" id="PF12146">
    <property type="entry name" value="Hydrolase_4"/>
    <property type="match status" value="1"/>
</dbReference>
<dbReference type="InterPro" id="IPR029058">
    <property type="entry name" value="AB_hydrolase_fold"/>
</dbReference>
<feature type="domain" description="Serine aminopeptidase S33" evidence="1">
    <location>
        <begin position="25"/>
        <end position="284"/>
    </location>
</feature>
<evidence type="ECO:0000259" key="1">
    <source>
        <dbReference type="Pfam" id="PF12146"/>
    </source>
</evidence>
<organism evidence="2 3">
    <name type="scientific">Exiguobacterium aestuarii</name>
    <dbReference type="NCBI Taxonomy" id="273527"/>
    <lineage>
        <taxon>Bacteria</taxon>
        <taxon>Bacillati</taxon>
        <taxon>Bacillota</taxon>
        <taxon>Bacilli</taxon>
        <taxon>Bacillales</taxon>
        <taxon>Bacillales Family XII. Incertae Sedis</taxon>
        <taxon>Exiguobacterium</taxon>
    </lineage>
</organism>
<dbReference type="RefSeq" id="WP_214790636.1">
    <property type="nucleotide sequence ID" value="NZ_JANIEL010000032.1"/>
</dbReference>
<dbReference type="GO" id="GO:0016787">
    <property type="term" value="F:hydrolase activity"/>
    <property type="evidence" value="ECO:0007669"/>
    <property type="project" value="UniProtKB-KW"/>
</dbReference>
<accession>A0ABW2PR03</accession>
<dbReference type="InterPro" id="IPR022742">
    <property type="entry name" value="Hydrolase_4"/>
</dbReference>
<proteinExistence type="predicted"/>
<dbReference type="Proteomes" id="UP001596439">
    <property type="component" value="Unassembled WGS sequence"/>
</dbReference>
<dbReference type="EMBL" id="JBHTCE010000003">
    <property type="protein sequence ID" value="MFC7391012.1"/>
    <property type="molecule type" value="Genomic_DNA"/>
</dbReference>